<keyword evidence="4 9" id="KW-0671">Queuosine biosynthesis</keyword>
<dbReference type="GO" id="GO:1904047">
    <property type="term" value="F:S-adenosyl-L-methionine binding"/>
    <property type="evidence" value="ECO:0007669"/>
    <property type="project" value="UniProtKB-UniRule"/>
</dbReference>
<evidence type="ECO:0000313" key="12">
    <source>
        <dbReference type="EMBL" id="USS46057.1"/>
    </source>
</evidence>
<evidence type="ECO:0000256" key="8">
    <source>
        <dbReference type="ARBA" id="ARBA00023239"/>
    </source>
</evidence>
<comment type="pathway">
    <text evidence="9">Purine metabolism; 7-cyano-7-deazaguanine biosynthesis.</text>
</comment>
<feature type="binding site" evidence="9">
    <location>
        <position position="49"/>
    </location>
    <ligand>
        <name>[4Fe-4S] cluster</name>
        <dbReference type="ChEBI" id="CHEBI:49883"/>
        <note>4Fe-4S-S-AdoMet</note>
    </ligand>
</feature>
<keyword evidence="5 9" id="KW-0460">Magnesium</keyword>
<comment type="cofactor">
    <cofactor evidence="9">
        <name>[4Fe-4S] cluster</name>
        <dbReference type="ChEBI" id="CHEBI:49883"/>
    </cofactor>
    <text evidence="9">Binds 1 [4Fe-4S] cluster. The cluster is coordinated with 3 cysteines and an exchangeable S-adenosyl-L-methionine.</text>
</comment>
<comment type="function">
    <text evidence="9">Catalyzes the complex heterocyclic radical-mediated conversion of 6-carboxy-5,6,7,8-tetrahydropterin (CPH4) to 7-carboxy-7-deazaguanine (CDG), a step common to the biosynthetic pathways of all 7-deazapurine-containing compounds.</text>
</comment>
<evidence type="ECO:0000313" key="14">
    <source>
        <dbReference type="Proteomes" id="UP001056386"/>
    </source>
</evidence>
<evidence type="ECO:0000256" key="9">
    <source>
        <dbReference type="HAMAP-Rule" id="MF_00917"/>
    </source>
</evidence>
<sequence length="210" mass="23529">MTYTVKEIFYTLQGEGANAGRPAVFCRFAGCNLWTGREADRDSAVCRFCDTDFVGTDGENGGKFRTPELLADQVAALWPAGEAHRFVVCTGGEPMLQLDQPLVDALHARGFEIAIETNGSLPVLDTIDWICVSPKADAPLVVTRGHELKVVIPQDNQRLADYARLDFEHFLVQPMDGPSRELNTRLAIDWCKRHPQWRLSMQTHKYLNIP</sequence>
<name>A0AAP9Y0X6_BURGL</name>
<dbReference type="SFLD" id="SFLDS00029">
    <property type="entry name" value="Radical_SAM"/>
    <property type="match status" value="1"/>
</dbReference>
<dbReference type="InterPro" id="IPR030977">
    <property type="entry name" value="QueE_Cx14CxxC"/>
</dbReference>
<keyword evidence="14" id="KW-1185">Reference proteome</keyword>
<reference evidence="11 13" key="1">
    <citation type="submission" date="2020-12" db="EMBL/GenBank/DDBJ databases">
        <title>FDA dAtabase for Regulatory Grade micrObial Sequences (FDA-ARGOS): Supporting development and validation of Infectious Disease Dx tests.</title>
        <authorList>
            <person name="Minogue T."/>
            <person name="Wolcott M."/>
            <person name="Wasieloski L."/>
            <person name="Aguilar W."/>
            <person name="Moore D."/>
            <person name="Jaissle J."/>
            <person name="Tallon L."/>
            <person name="Sadzewicz L."/>
            <person name="Zhao X."/>
            <person name="Boylan J."/>
            <person name="Ott S."/>
            <person name="Bowen H."/>
            <person name="Vavikolanu K."/>
            <person name="Mehta A."/>
            <person name="Aluvathingal J."/>
            <person name="Nadendla S."/>
            <person name="Yan Y."/>
            <person name="Sichtig H."/>
        </authorList>
    </citation>
    <scope>NUCLEOTIDE SEQUENCE [LARGE SCALE GENOMIC DNA]</scope>
    <source>
        <strain evidence="11 13">FDAARGOS_949</strain>
    </source>
</reference>
<dbReference type="GO" id="GO:0008616">
    <property type="term" value="P:tRNA queuosine(34) biosynthetic process"/>
    <property type="evidence" value="ECO:0007669"/>
    <property type="project" value="UniProtKB-UniRule"/>
</dbReference>
<dbReference type="EMBL" id="CP065601">
    <property type="protein sequence ID" value="QPQ92058.1"/>
    <property type="molecule type" value="Genomic_DNA"/>
</dbReference>
<dbReference type="Pfam" id="PF04055">
    <property type="entry name" value="Radical_SAM"/>
    <property type="match status" value="1"/>
</dbReference>
<keyword evidence="6 9" id="KW-0408">Iron</keyword>
<feature type="binding site" evidence="9">
    <location>
        <position position="210"/>
    </location>
    <ligand>
        <name>substrate</name>
    </ligand>
</feature>
<dbReference type="PROSITE" id="PS51918">
    <property type="entry name" value="RADICAL_SAM"/>
    <property type="match status" value="1"/>
</dbReference>
<feature type="binding site" evidence="9">
    <location>
        <begin position="12"/>
        <end position="14"/>
    </location>
    <ligand>
        <name>substrate</name>
    </ligand>
</feature>
<dbReference type="GO" id="GO:0051539">
    <property type="term" value="F:4 iron, 4 sulfur cluster binding"/>
    <property type="evidence" value="ECO:0007669"/>
    <property type="project" value="UniProtKB-UniRule"/>
</dbReference>
<evidence type="ECO:0000256" key="2">
    <source>
        <dbReference type="ARBA" id="ARBA00022691"/>
    </source>
</evidence>
<evidence type="ECO:0000256" key="3">
    <source>
        <dbReference type="ARBA" id="ARBA00022723"/>
    </source>
</evidence>
<comment type="subunit">
    <text evidence="9">Homodimer.</text>
</comment>
<accession>A0AAP9Y0X6</accession>
<dbReference type="Gene3D" id="3.20.20.70">
    <property type="entry name" value="Aldolase class I"/>
    <property type="match status" value="1"/>
</dbReference>
<keyword evidence="7 9" id="KW-0411">Iron-sulfur</keyword>
<dbReference type="AlphaFoldDB" id="A0AAP9Y0X6"/>
<dbReference type="HAMAP" id="MF_00917">
    <property type="entry name" value="QueE"/>
    <property type="match status" value="1"/>
</dbReference>
<dbReference type="NCBIfam" id="TIGR04508">
    <property type="entry name" value="queE_Cx14CxxC"/>
    <property type="match status" value="1"/>
</dbReference>
<feature type="binding site" evidence="9">
    <location>
        <position position="90"/>
    </location>
    <ligand>
        <name>substrate</name>
    </ligand>
</feature>
<feature type="domain" description="Radical SAM core" evidence="10">
    <location>
        <begin position="18"/>
        <end position="210"/>
    </location>
</feature>
<feature type="binding site" evidence="9">
    <location>
        <position position="46"/>
    </location>
    <ligand>
        <name>[4Fe-4S] cluster</name>
        <dbReference type="ChEBI" id="CHEBI:49883"/>
        <note>4Fe-4S-S-AdoMet</note>
    </ligand>
</feature>
<evidence type="ECO:0000313" key="11">
    <source>
        <dbReference type="EMBL" id="QPQ92058.1"/>
    </source>
</evidence>
<dbReference type="SUPFAM" id="SSF102114">
    <property type="entry name" value="Radical SAM enzymes"/>
    <property type="match status" value="1"/>
</dbReference>
<dbReference type="EMBL" id="CP099587">
    <property type="protein sequence ID" value="USS46057.1"/>
    <property type="molecule type" value="Genomic_DNA"/>
</dbReference>
<evidence type="ECO:0000256" key="6">
    <source>
        <dbReference type="ARBA" id="ARBA00023004"/>
    </source>
</evidence>
<keyword evidence="1 9" id="KW-0004">4Fe-4S</keyword>
<keyword evidence="3 9" id="KW-0479">Metal-binding</keyword>
<dbReference type="GeneID" id="45696383"/>
<feature type="binding site" evidence="9">
    <location>
        <begin position="48"/>
        <end position="50"/>
    </location>
    <ligand>
        <name>S-adenosyl-L-methionine</name>
        <dbReference type="ChEBI" id="CHEBI:59789"/>
    </ligand>
</feature>
<dbReference type="PANTHER" id="PTHR42836:SF1">
    <property type="entry name" value="7-CARBOXY-7-DEAZAGUANINE SYNTHASE"/>
    <property type="match status" value="1"/>
</dbReference>
<dbReference type="PIRSF" id="PIRSF000370">
    <property type="entry name" value="QueE"/>
    <property type="match status" value="1"/>
</dbReference>
<dbReference type="Proteomes" id="UP001056386">
    <property type="component" value="Chromosome 1"/>
</dbReference>
<evidence type="ECO:0000259" key="10">
    <source>
        <dbReference type="PROSITE" id="PS51918"/>
    </source>
</evidence>
<comment type="catalytic activity">
    <reaction evidence="9">
        <text>6-carboxy-5,6,7,8-tetrahydropterin + H(+) = 7-carboxy-7-carbaguanine + NH4(+)</text>
        <dbReference type="Rhea" id="RHEA:27974"/>
        <dbReference type="ChEBI" id="CHEBI:15378"/>
        <dbReference type="ChEBI" id="CHEBI:28938"/>
        <dbReference type="ChEBI" id="CHEBI:61032"/>
        <dbReference type="ChEBI" id="CHEBI:61036"/>
        <dbReference type="EC" id="4.3.99.3"/>
    </reaction>
</comment>
<dbReference type="InterPro" id="IPR058240">
    <property type="entry name" value="rSAM_sf"/>
</dbReference>
<feature type="binding site" evidence="9">
    <location>
        <position position="31"/>
    </location>
    <ligand>
        <name>[4Fe-4S] cluster</name>
        <dbReference type="ChEBI" id="CHEBI:49883"/>
        <note>4Fe-4S-S-AdoMet</note>
    </ligand>
</feature>
<dbReference type="PANTHER" id="PTHR42836">
    <property type="entry name" value="7-CARBOXY-7-DEAZAGUANINE SYNTHASE"/>
    <property type="match status" value="1"/>
</dbReference>
<evidence type="ECO:0000256" key="1">
    <source>
        <dbReference type="ARBA" id="ARBA00022485"/>
    </source>
</evidence>
<feature type="binding site" evidence="9">
    <location>
        <begin position="173"/>
        <end position="176"/>
    </location>
    <ligand>
        <name>S-adenosyl-L-methionine</name>
        <dbReference type="ChEBI" id="CHEBI:59789"/>
    </ligand>
</feature>
<feature type="binding site" evidence="9">
    <location>
        <position position="92"/>
    </location>
    <ligand>
        <name>S-adenosyl-L-methionine</name>
        <dbReference type="ChEBI" id="CHEBI:59789"/>
    </ligand>
</feature>
<dbReference type="EC" id="4.3.99.3" evidence="9"/>
<dbReference type="CDD" id="cd01335">
    <property type="entry name" value="Radical_SAM"/>
    <property type="match status" value="1"/>
</dbReference>
<comment type="cofactor">
    <cofactor evidence="9">
        <name>S-adenosyl-L-methionine</name>
        <dbReference type="ChEBI" id="CHEBI:59789"/>
    </cofactor>
    <text evidence="9">Binds 1 S-adenosyl-L-methionine per subunit.</text>
</comment>
<dbReference type="Proteomes" id="UP000594892">
    <property type="component" value="Chromosome 2"/>
</dbReference>
<dbReference type="InterPro" id="IPR007197">
    <property type="entry name" value="rSAM"/>
</dbReference>
<feature type="binding site" evidence="9">
    <location>
        <position position="51"/>
    </location>
    <ligand>
        <name>Mg(2+)</name>
        <dbReference type="ChEBI" id="CHEBI:18420"/>
    </ligand>
</feature>
<evidence type="ECO:0000256" key="7">
    <source>
        <dbReference type="ARBA" id="ARBA00023014"/>
    </source>
</evidence>
<reference evidence="12" key="2">
    <citation type="submission" date="2022-06" db="EMBL/GenBank/DDBJ databases">
        <title>Draft genome sequence of Burkholderia glumae strain GR20004 isolated from rice panicle showing bacterial panicle blight.</title>
        <authorList>
            <person name="Choi S.Y."/>
            <person name="Lee Y.H."/>
        </authorList>
    </citation>
    <scope>NUCLEOTIDE SEQUENCE</scope>
    <source>
        <strain evidence="12">GR20004</strain>
    </source>
</reference>
<dbReference type="InterPro" id="IPR013785">
    <property type="entry name" value="Aldolase_TIM"/>
</dbReference>
<dbReference type="GO" id="GO:0016840">
    <property type="term" value="F:carbon-nitrogen lyase activity"/>
    <property type="evidence" value="ECO:0007669"/>
    <property type="project" value="UniProtKB-UniRule"/>
</dbReference>
<organism evidence="11 13">
    <name type="scientific">Burkholderia glumae</name>
    <name type="common">Pseudomonas glumae</name>
    <dbReference type="NCBI Taxonomy" id="337"/>
    <lineage>
        <taxon>Bacteria</taxon>
        <taxon>Pseudomonadati</taxon>
        <taxon>Pseudomonadota</taxon>
        <taxon>Betaproteobacteria</taxon>
        <taxon>Burkholderiales</taxon>
        <taxon>Burkholderiaceae</taxon>
        <taxon>Burkholderia</taxon>
    </lineage>
</organism>
<evidence type="ECO:0000256" key="5">
    <source>
        <dbReference type="ARBA" id="ARBA00022842"/>
    </source>
</evidence>
<dbReference type="InterPro" id="IPR024924">
    <property type="entry name" value="7-CO-7-deazaguanine_synth-like"/>
</dbReference>
<comment type="cofactor">
    <cofactor evidence="9">
        <name>Mg(2+)</name>
        <dbReference type="ChEBI" id="CHEBI:18420"/>
    </cofactor>
</comment>
<dbReference type="GO" id="GO:0000287">
    <property type="term" value="F:magnesium ion binding"/>
    <property type="evidence" value="ECO:0007669"/>
    <property type="project" value="UniProtKB-UniRule"/>
</dbReference>
<evidence type="ECO:0000256" key="4">
    <source>
        <dbReference type="ARBA" id="ARBA00022785"/>
    </source>
</evidence>
<dbReference type="RefSeq" id="WP_015877314.1">
    <property type="nucleotide sequence ID" value="NZ_CP021074.1"/>
</dbReference>
<proteinExistence type="inferred from homology"/>
<feature type="binding site" evidence="9">
    <location>
        <begin position="133"/>
        <end position="135"/>
    </location>
    <ligand>
        <name>S-adenosyl-L-methionine</name>
        <dbReference type="ChEBI" id="CHEBI:59789"/>
    </ligand>
</feature>
<evidence type="ECO:0000313" key="13">
    <source>
        <dbReference type="Proteomes" id="UP000594892"/>
    </source>
</evidence>
<comment type="similarity">
    <text evidence="9">Belongs to the radical SAM superfamily. 7-carboxy-7-deazaguanine synthase family.</text>
</comment>
<keyword evidence="8 9" id="KW-0456">Lyase</keyword>
<feature type="binding site" evidence="9">
    <location>
        <position position="27"/>
    </location>
    <ligand>
        <name>substrate</name>
    </ligand>
</feature>
<gene>
    <name evidence="9 11" type="primary">queE</name>
    <name evidence="11" type="ORF">I6H06_23480</name>
    <name evidence="12" type="ORF">NFI99_31400</name>
</gene>
<protein>
    <recommendedName>
        <fullName evidence="9">7-carboxy-7-deazaguanine synthase</fullName>
        <shortName evidence="9">CDG synthase</shortName>
        <ecNumber evidence="9">4.3.99.3</ecNumber>
    </recommendedName>
    <alternativeName>
        <fullName evidence="9">Queuosine biosynthesis protein QueE</fullName>
    </alternativeName>
</protein>
<keyword evidence="2 9" id="KW-0949">S-adenosyl-L-methionine</keyword>
<dbReference type="SFLD" id="SFLDF00376">
    <property type="entry name" value="7-carboxy-7-deazaguanine_synth"/>
    <property type="match status" value="1"/>
</dbReference>